<evidence type="ECO:0000313" key="1">
    <source>
        <dbReference type="EMBL" id="CAE7764114.1"/>
    </source>
</evidence>
<evidence type="ECO:0000313" key="2">
    <source>
        <dbReference type="Proteomes" id="UP000649617"/>
    </source>
</evidence>
<dbReference type="EMBL" id="CAJNIZ010047198">
    <property type="protein sequence ID" value="CAE7764114.1"/>
    <property type="molecule type" value="Genomic_DNA"/>
</dbReference>
<gene>
    <name evidence="1" type="ORF">SPIL2461_LOCUS22365</name>
</gene>
<comment type="caution">
    <text evidence="1">The sequence shown here is derived from an EMBL/GenBank/DDBJ whole genome shotgun (WGS) entry which is preliminary data.</text>
</comment>
<organism evidence="1 2">
    <name type="scientific">Symbiodinium pilosum</name>
    <name type="common">Dinoflagellate</name>
    <dbReference type="NCBI Taxonomy" id="2952"/>
    <lineage>
        <taxon>Eukaryota</taxon>
        <taxon>Sar</taxon>
        <taxon>Alveolata</taxon>
        <taxon>Dinophyceae</taxon>
        <taxon>Suessiales</taxon>
        <taxon>Symbiodiniaceae</taxon>
        <taxon>Symbiodinium</taxon>
    </lineage>
</organism>
<dbReference type="Proteomes" id="UP000649617">
    <property type="component" value="Unassembled WGS sequence"/>
</dbReference>
<accession>A0A812Y255</accession>
<name>A0A812Y255_SYMPI</name>
<reference evidence="1" key="1">
    <citation type="submission" date="2021-02" db="EMBL/GenBank/DDBJ databases">
        <authorList>
            <person name="Dougan E. K."/>
            <person name="Rhodes N."/>
            <person name="Thang M."/>
            <person name="Chan C."/>
        </authorList>
    </citation>
    <scope>NUCLEOTIDE SEQUENCE</scope>
</reference>
<feature type="non-terminal residue" evidence="1">
    <location>
        <position position="400"/>
    </location>
</feature>
<protein>
    <submittedName>
        <fullName evidence="1">Uncharacterized protein</fullName>
    </submittedName>
</protein>
<keyword evidence="2" id="KW-1185">Reference proteome</keyword>
<dbReference type="AlphaFoldDB" id="A0A812Y255"/>
<dbReference type="OrthoDB" id="433582at2759"/>
<sequence>EPWRQTFVFFIVNSYRSAGQKTLRPVLHRVQWSLKAAFEGLRPSVGPDCNAESIPLRHRRLGKKLCRQFALTEFKGDWEYHQMIFQLVTKWNGRFICHLCRASRRPLDGAKCFSLFGAHHQRRSCVESIVECMPPAPVPLILVPGYHPALIKFCGMHTLALGIVQTANAESLLWMYDHGVHADTQDLDTHLRHSYLDFRQWLSRHGLSCSGRMFNSKRIHWPGAEFPFLAYKAFNGRIVAAWAASVLCSAQVQAKITERKPLETDEAYSQRMHLNSIITSCMYELAEFHNDLECCGRYLSEPEAMQLYRRGMVFLYLFREAALIYNRRRELRFQLRPKLHALEELLRSIKVERYNPRFFQNYTEESFLGNLKILAVKAIASTPKRFEHTMLARYMLRTGV</sequence>
<proteinExistence type="predicted"/>